<sequence length="116" mass="12500">MSEKRKQGELEAEVLSCLWDAANGLSSQQIVNALGQDTKLTTVLTVLSRLEDKGLVSKIAGAGRSYVFSATTSREEYTANQLLNLLDNSNQAGVFSHFAAGLSAKQIAQLKKVLDK</sequence>
<dbReference type="GO" id="GO:0003677">
    <property type="term" value="F:DNA binding"/>
    <property type="evidence" value="ECO:0007669"/>
    <property type="project" value="UniProtKB-KW"/>
</dbReference>
<protein>
    <submittedName>
        <fullName evidence="5">Unannotated protein</fullName>
    </submittedName>
</protein>
<evidence type="ECO:0000256" key="2">
    <source>
        <dbReference type="ARBA" id="ARBA00023015"/>
    </source>
</evidence>
<proteinExistence type="inferred from homology"/>
<evidence type="ECO:0000256" key="4">
    <source>
        <dbReference type="ARBA" id="ARBA00023163"/>
    </source>
</evidence>
<dbReference type="EMBL" id="CAEZTO010000022">
    <property type="protein sequence ID" value="CAB4575985.1"/>
    <property type="molecule type" value="Genomic_DNA"/>
</dbReference>
<dbReference type="InterPro" id="IPR005650">
    <property type="entry name" value="BlaI_family"/>
</dbReference>
<evidence type="ECO:0000256" key="1">
    <source>
        <dbReference type="ARBA" id="ARBA00011046"/>
    </source>
</evidence>
<comment type="similarity">
    <text evidence="1">Belongs to the BlaI transcriptional regulatory family.</text>
</comment>
<name>A0A6J6EKV8_9ZZZZ</name>
<evidence type="ECO:0000256" key="3">
    <source>
        <dbReference type="ARBA" id="ARBA00023125"/>
    </source>
</evidence>
<organism evidence="5">
    <name type="scientific">freshwater metagenome</name>
    <dbReference type="NCBI Taxonomy" id="449393"/>
    <lineage>
        <taxon>unclassified sequences</taxon>
        <taxon>metagenomes</taxon>
        <taxon>ecological metagenomes</taxon>
    </lineage>
</organism>
<dbReference type="AlphaFoldDB" id="A0A6J6EKV8"/>
<dbReference type="SUPFAM" id="SSF46785">
    <property type="entry name" value="Winged helix' DNA-binding domain"/>
    <property type="match status" value="1"/>
</dbReference>
<evidence type="ECO:0000313" key="5">
    <source>
        <dbReference type="EMBL" id="CAB4575985.1"/>
    </source>
</evidence>
<keyword evidence="2" id="KW-0805">Transcription regulation</keyword>
<dbReference type="InterPro" id="IPR036388">
    <property type="entry name" value="WH-like_DNA-bd_sf"/>
</dbReference>
<accession>A0A6J6EKV8</accession>
<reference evidence="5" key="1">
    <citation type="submission" date="2020-05" db="EMBL/GenBank/DDBJ databases">
        <authorList>
            <person name="Chiriac C."/>
            <person name="Salcher M."/>
            <person name="Ghai R."/>
            <person name="Kavagutti S V."/>
        </authorList>
    </citation>
    <scope>NUCLEOTIDE SEQUENCE</scope>
</reference>
<dbReference type="Pfam" id="PF03965">
    <property type="entry name" value="Penicillinase_R"/>
    <property type="match status" value="1"/>
</dbReference>
<keyword evidence="3" id="KW-0238">DNA-binding</keyword>
<dbReference type="GO" id="GO:0045892">
    <property type="term" value="P:negative regulation of DNA-templated transcription"/>
    <property type="evidence" value="ECO:0007669"/>
    <property type="project" value="InterPro"/>
</dbReference>
<dbReference type="InterPro" id="IPR036390">
    <property type="entry name" value="WH_DNA-bd_sf"/>
</dbReference>
<gene>
    <name evidence="5" type="ORF">UFOPK1693_01010</name>
</gene>
<dbReference type="Gene3D" id="1.10.10.10">
    <property type="entry name" value="Winged helix-like DNA-binding domain superfamily/Winged helix DNA-binding domain"/>
    <property type="match status" value="1"/>
</dbReference>
<keyword evidence="4" id="KW-0804">Transcription</keyword>